<dbReference type="InterPro" id="IPR036286">
    <property type="entry name" value="LexA/Signal_pep-like_sf"/>
</dbReference>
<evidence type="ECO:0000256" key="2">
    <source>
        <dbReference type="ARBA" id="ARBA00009370"/>
    </source>
</evidence>
<name>A0ABX7SYE7_9FLAO</name>
<keyword evidence="5 6" id="KW-0378">Hydrolase</keyword>
<dbReference type="PRINTS" id="PR00727">
    <property type="entry name" value="LEADERPTASE"/>
</dbReference>
<dbReference type="Pfam" id="PF10502">
    <property type="entry name" value="Peptidase_S26"/>
    <property type="match status" value="2"/>
</dbReference>
<comment type="caution">
    <text evidence="6">Lacks conserved residue(s) required for the propagation of feature annotation.</text>
</comment>
<feature type="transmembrane region" description="Helical" evidence="6">
    <location>
        <begin position="60"/>
        <end position="81"/>
    </location>
</feature>
<evidence type="ECO:0000256" key="6">
    <source>
        <dbReference type="RuleBase" id="RU362042"/>
    </source>
</evidence>
<keyword evidence="6" id="KW-1133">Transmembrane helix</keyword>
<dbReference type="EMBL" id="CP071795">
    <property type="protein sequence ID" value="QTD38541.1"/>
    <property type="molecule type" value="Genomic_DNA"/>
</dbReference>
<proteinExistence type="inferred from homology"/>
<dbReference type="PANTHER" id="PTHR43390">
    <property type="entry name" value="SIGNAL PEPTIDASE I"/>
    <property type="match status" value="1"/>
</dbReference>
<accession>A0ABX7SYE7</accession>
<comment type="similarity">
    <text evidence="2 6">Belongs to the peptidase S26 family.</text>
</comment>
<evidence type="ECO:0000313" key="9">
    <source>
        <dbReference type="Proteomes" id="UP000663935"/>
    </source>
</evidence>
<dbReference type="InterPro" id="IPR019758">
    <property type="entry name" value="Pept_S26A_signal_pept_1_CS"/>
</dbReference>
<feature type="domain" description="Peptidase S26" evidence="7">
    <location>
        <begin position="331"/>
        <end position="375"/>
    </location>
</feature>
<dbReference type="RefSeq" id="WP_207972670.1">
    <property type="nucleotide sequence ID" value="NZ_CP071795.1"/>
</dbReference>
<feature type="transmembrane region" description="Helical" evidence="6">
    <location>
        <begin position="12"/>
        <end position="39"/>
    </location>
</feature>
<protein>
    <recommendedName>
        <fullName evidence="4 6">Signal peptidase I</fullName>
        <ecNumber evidence="3 6">3.4.21.89</ecNumber>
    </recommendedName>
</protein>
<evidence type="ECO:0000313" key="8">
    <source>
        <dbReference type="EMBL" id="QTD38541.1"/>
    </source>
</evidence>
<dbReference type="SUPFAM" id="SSF51306">
    <property type="entry name" value="LexA/Signal peptidase"/>
    <property type="match status" value="1"/>
</dbReference>
<keyword evidence="9" id="KW-1185">Reference proteome</keyword>
<evidence type="ECO:0000256" key="3">
    <source>
        <dbReference type="ARBA" id="ARBA00013208"/>
    </source>
</evidence>
<dbReference type="InterPro" id="IPR019533">
    <property type="entry name" value="Peptidase_S26"/>
</dbReference>
<dbReference type="GO" id="GO:0009003">
    <property type="term" value="F:signal peptidase activity"/>
    <property type="evidence" value="ECO:0007669"/>
    <property type="project" value="UniProtKB-EC"/>
</dbReference>
<evidence type="ECO:0000259" key="7">
    <source>
        <dbReference type="Pfam" id="PF10502"/>
    </source>
</evidence>
<evidence type="ECO:0000256" key="4">
    <source>
        <dbReference type="ARBA" id="ARBA00019232"/>
    </source>
</evidence>
<dbReference type="EC" id="3.4.21.89" evidence="3 6"/>
<keyword evidence="6" id="KW-0812">Transmembrane</keyword>
<evidence type="ECO:0000256" key="1">
    <source>
        <dbReference type="ARBA" id="ARBA00000677"/>
    </source>
</evidence>
<dbReference type="InterPro" id="IPR000223">
    <property type="entry name" value="Pept_S26A_signal_pept_1"/>
</dbReference>
<gene>
    <name evidence="8" type="primary">lepB</name>
    <name evidence="8" type="ORF">JL193_04435</name>
</gene>
<organism evidence="8 9">
    <name type="scientific">Polaribacter batillariae</name>
    <dbReference type="NCBI Taxonomy" id="2808900"/>
    <lineage>
        <taxon>Bacteria</taxon>
        <taxon>Pseudomonadati</taxon>
        <taxon>Bacteroidota</taxon>
        <taxon>Flavobacteriia</taxon>
        <taxon>Flavobacteriales</taxon>
        <taxon>Flavobacteriaceae</taxon>
    </lineage>
</organism>
<dbReference type="Proteomes" id="UP000663935">
    <property type="component" value="Chromosome"/>
</dbReference>
<feature type="domain" description="Peptidase S26" evidence="7">
    <location>
        <begin position="59"/>
        <end position="204"/>
    </location>
</feature>
<dbReference type="PANTHER" id="PTHR43390:SF1">
    <property type="entry name" value="CHLOROPLAST PROCESSING PEPTIDASE"/>
    <property type="match status" value="1"/>
</dbReference>
<dbReference type="CDD" id="cd06530">
    <property type="entry name" value="S26_SPase_I"/>
    <property type="match status" value="2"/>
</dbReference>
<keyword evidence="6" id="KW-0472">Membrane</keyword>
<comment type="catalytic activity">
    <reaction evidence="1 6">
        <text>Cleavage of hydrophobic, N-terminal signal or leader sequences from secreted and periplasmic proteins.</text>
        <dbReference type="EC" id="3.4.21.89"/>
    </reaction>
</comment>
<comment type="subcellular location">
    <subcellularLocation>
        <location evidence="6">Membrane</location>
        <topology evidence="6">Single-pass type II membrane protein</topology>
    </subcellularLocation>
</comment>
<keyword evidence="6" id="KW-0645">Protease</keyword>
<dbReference type="Gene3D" id="2.10.109.10">
    <property type="entry name" value="Umud Fragment, subunit A"/>
    <property type="match status" value="2"/>
</dbReference>
<evidence type="ECO:0000256" key="5">
    <source>
        <dbReference type="ARBA" id="ARBA00022801"/>
    </source>
</evidence>
<dbReference type="PROSITE" id="PS00761">
    <property type="entry name" value="SPASE_I_3"/>
    <property type="match status" value="1"/>
</dbReference>
<dbReference type="NCBIfam" id="TIGR02227">
    <property type="entry name" value="sigpep_I_bact"/>
    <property type="match status" value="1"/>
</dbReference>
<reference evidence="8 9" key="1">
    <citation type="submission" date="2021-03" db="EMBL/GenBank/DDBJ databases">
        <title>Complete genome of Polaribacter_sp.G4M1.</title>
        <authorList>
            <person name="Jeong S.W."/>
            <person name="Bae J.W."/>
        </authorList>
    </citation>
    <scope>NUCLEOTIDE SEQUENCE [LARGE SCALE GENOMIC DNA]</scope>
    <source>
        <strain evidence="8 9">G4M1</strain>
    </source>
</reference>
<sequence length="392" mass="46192">MILFKNKNILKYLIILFLLFIIGLWWFAIILLIGTLLYCMVFKLLKVIKYVLLKKIAKSIFLFLFIFLTAICIKLLMLDIYKIPSSSMNDTLYTNDVILVNKLKYGPKLPRSPFDIPWLNIAFYFNDKAKKRIKENWWKYHRLSGYSRIKNGDVLVYEYFSKNNFFVKRCVGIAGDTLAIKDGQIFINSKLQNFSNNIRNTYRFKITNKKQFNKDIDRLEIDQLIGKDLENLTFFKSSLKRGDYDKLKKLPYISNLQQIIASFDPKDGLFAKPQDNLWTKDNLGPIVIPKKGTTITLNTFNFNVYSTAINSHEKEVQIKHKNGQFIINGKEVTTYTFQQNYYFMMGDHRNGSYDSRFVGFIPEEKVVGKVQCILWSNYQDEFQWSRLFKSVN</sequence>